<evidence type="ECO:0000313" key="4">
    <source>
        <dbReference type="EMBL" id="PKK91049.1"/>
    </source>
</evidence>
<feature type="domain" description="HD" evidence="3">
    <location>
        <begin position="472"/>
        <end position="619"/>
    </location>
</feature>
<evidence type="ECO:0000256" key="1">
    <source>
        <dbReference type="SAM" id="MobiDB-lite"/>
    </source>
</evidence>
<dbReference type="SUPFAM" id="SSF109604">
    <property type="entry name" value="HD-domain/PDEase-like"/>
    <property type="match status" value="1"/>
</dbReference>
<dbReference type="NCBIfam" id="TIGR00277">
    <property type="entry name" value="HDIG"/>
    <property type="match status" value="1"/>
</dbReference>
<dbReference type="GO" id="GO:0016787">
    <property type="term" value="F:hydrolase activity"/>
    <property type="evidence" value="ECO:0007669"/>
    <property type="project" value="UniProtKB-KW"/>
</dbReference>
<dbReference type="SMART" id="SM00471">
    <property type="entry name" value="HDc"/>
    <property type="match status" value="1"/>
</dbReference>
<dbReference type="InterPro" id="IPR006675">
    <property type="entry name" value="HDIG_dom"/>
</dbReference>
<comment type="caution">
    <text evidence="4">The sequence shown here is derived from an EMBL/GenBank/DDBJ whole genome shotgun (WGS) entry which is preliminary data.</text>
</comment>
<dbReference type="CDD" id="cd00077">
    <property type="entry name" value="HDc"/>
    <property type="match status" value="1"/>
</dbReference>
<dbReference type="InterPro" id="IPR003607">
    <property type="entry name" value="HD/PDEase_dom"/>
</dbReference>
<dbReference type="PANTHER" id="PTHR36442">
    <property type="entry name" value="CYCLIC-DI-AMP PHOSPHODIESTERASE PGPH"/>
    <property type="match status" value="1"/>
</dbReference>
<dbReference type="Pfam" id="PF07698">
    <property type="entry name" value="7TM-7TMR_HD"/>
    <property type="match status" value="1"/>
</dbReference>
<evidence type="ECO:0000313" key="5">
    <source>
        <dbReference type="Proteomes" id="UP000233256"/>
    </source>
</evidence>
<sequence length="712" mass="79922">MSGLLGNLAKRPAGIMKRKKTSLWAGRAQRILLGLTILVLLTLVIISEFEVKSSNFRLDQPAPRNIKARKEITTLLLPEKHQGADFRENLKDFLLWTDRTSDMRSQDGKPLTENQKIRSLRQHSSFNLSDEALKIALDLSVETRAGLNAFLVRTISPYISEGLARGELLTLGRSFNELVGRYEGTESERLLAQELLVENLMRYIPEQKTYFRDQMIVREGDIVTSDILRVLKQSDALDTRPRTSVKVLGVTMFVFVAMLTLLLYLYQFNKLIYESVGQLTLIGLIILVILILAKVIILLTRADIEFRNTPLFSPFLIPISSAGLLVAVLMDSKIAISINIIVSILATVMLDNGLTFLMVMLISGTMGVYSVSRASKRADFVRAGMHISFTNVALIFALYLMKPDAAAIFGSRIFIRDILWGFLNGIFSSILVVGALPFIEVFFRTTTAISLQELADLNHPVMQRLLQEAPGTYHHSVNVGNLGEAAAEKIGADPLLCRVGGYYHDIGKLKRPSFFIENQLSGENAHDHLSPHLSSLIITSHIRDGMELAKEYKLTNVIADIIGEHHGTTRISYFYNRALQEAKDDGKEEIKEYQFRYSGPKPRSKEAAIVMLADAIESASRTLVKPTPASIKGLIKKISNDKSNDGQFDESNLTLKDIEMIEDAFCKILMGMFHTRINYPDNDKNERHDRAEKMDRVERNSDNGKKIDEVLS</sequence>
<feature type="transmembrane region" description="Helical" evidence="2">
    <location>
        <begin position="31"/>
        <end position="49"/>
    </location>
</feature>
<dbReference type="AlphaFoldDB" id="A0A2N1PRU0"/>
<name>A0A2N1PRU0_9BACT</name>
<dbReference type="InterPro" id="IPR006674">
    <property type="entry name" value="HD_domain"/>
</dbReference>
<protein>
    <submittedName>
        <fullName evidence="4">Phosphohydrolase</fullName>
    </submittedName>
</protein>
<keyword evidence="2" id="KW-1133">Transmembrane helix</keyword>
<feature type="transmembrane region" description="Helical" evidence="2">
    <location>
        <begin position="383"/>
        <end position="401"/>
    </location>
</feature>
<dbReference type="PROSITE" id="PS51831">
    <property type="entry name" value="HD"/>
    <property type="match status" value="1"/>
</dbReference>
<feature type="transmembrane region" description="Helical" evidence="2">
    <location>
        <begin position="247"/>
        <end position="266"/>
    </location>
</feature>
<evidence type="ECO:0000259" key="3">
    <source>
        <dbReference type="PROSITE" id="PS51831"/>
    </source>
</evidence>
<keyword evidence="2" id="KW-0472">Membrane</keyword>
<feature type="compositionally biased region" description="Basic and acidic residues" evidence="1">
    <location>
        <begin position="681"/>
        <end position="712"/>
    </location>
</feature>
<organism evidence="4 5">
    <name type="scientific">Candidatus Wallbacteria bacterium HGW-Wallbacteria-1</name>
    <dbReference type="NCBI Taxonomy" id="2013854"/>
    <lineage>
        <taxon>Bacteria</taxon>
        <taxon>Candidatus Walliibacteriota</taxon>
    </lineage>
</organism>
<accession>A0A2N1PRU0</accession>
<feature type="transmembrane region" description="Helical" evidence="2">
    <location>
        <begin position="336"/>
        <end position="362"/>
    </location>
</feature>
<gene>
    <name evidence="4" type="ORF">CVV64_04575</name>
</gene>
<feature type="region of interest" description="Disordered" evidence="1">
    <location>
        <begin position="679"/>
        <end position="712"/>
    </location>
</feature>
<keyword evidence="4" id="KW-0378">Hydrolase</keyword>
<reference evidence="4 5" key="1">
    <citation type="journal article" date="2017" name="ISME J.">
        <title>Potential for microbial H2 and metal transformations associated with novel bacteria and archaea in deep terrestrial subsurface sediments.</title>
        <authorList>
            <person name="Hernsdorf A.W."/>
            <person name="Amano Y."/>
            <person name="Miyakawa K."/>
            <person name="Ise K."/>
            <person name="Suzuki Y."/>
            <person name="Anantharaman K."/>
            <person name="Probst A."/>
            <person name="Burstein D."/>
            <person name="Thomas B.C."/>
            <person name="Banfield J.F."/>
        </authorList>
    </citation>
    <scope>NUCLEOTIDE SEQUENCE [LARGE SCALE GENOMIC DNA]</scope>
    <source>
        <strain evidence="4">HGW-Wallbacteria-1</strain>
    </source>
</reference>
<keyword evidence="2" id="KW-0812">Transmembrane</keyword>
<dbReference type="PANTHER" id="PTHR36442:SF1">
    <property type="entry name" value="CYCLIC-DI-AMP PHOSPHODIESTERASE PGPH"/>
    <property type="match status" value="1"/>
</dbReference>
<feature type="transmembrane region" description="Helical" evidence="2">
    <location>
        <begin position="421"/>
        <end position="443"/>
    </location>
</feature>
<dbReference type="InterPro" id="IPR011621">
    <property type="entry name" value="Metal-dep_PHydrolase_7TM_intra"/>
</dbReference>
<dbReference type="Gene3D" id="1.10.3210.10">
    <property type="entry name" value="Hypothetical protein af1432"/>
    <property type="match status" value="1"/>
</dbReference>
<dbReference type="Proteomes" id="UP000233256">
    <property type="component" value="Unassembled WGS sequence"/>
</dbReference>
<feature type="transmembrane region" description="Helical" evidence="2">
    <location>
        <begin position="311"/>
        <end position="330"/>
    </location>
</feature>
<proteinExistence type="predicted"/>
<dbReference type="EMBL" id="PGXC01000003">
    <property type="protein sequence ID" value="PKK91049.1"/>
    <property type="molecule type" value="Genomic_DNA"/>
</dbReference>
<evidence type="ECO:0000256" key="2">
    <source>
        <dbReference type="SAM" id="Phobius"/>
    </source>
</evidence>
<dbReference type="Pfam" id="PF01966">
    <property type="entry name" value="HD"/>
    <property type="match status" value="1"/>
</dbReference>
<feature type="transmembrane region" description="Helical" evidence="2">
    <location>
        <begin position="278"/>
        <end position="299"/>
    </location>
</feature>
<dbReference type="InterPro" id="IPR052722">
    <property type="entry name" value="PgpH_phosphodiesterase"/>
</dbReference>